<accession>A0A0P1BFL7</accession>
<evidence type="ECO:0000313" key="2">
    <source>
        <dbReference type="Proteomes" id="UP000054845"/>
    </source>
</evidence>
<protein>
    <submittedName>
        <fullName evidence="1">Uncharacterized protein</fullName>
    </submittedName>
</protein>
<sequence>MAVRNELQVLSSTKTVSSEMLREMLLGAAYRVTAPCPSSHKVRQGLKSAEILACEVDKEAVVGV</sequence>
<reference evidence="2" key="1">
    <citation type="submission" date="2014-09" db="EMBL/GenBank/DDBJ databases">
        <authorList>
            <person name="Sharma Rahul"/>
            <person name="Thines Marco"/>
        </authorList>
    </citation>
    <scope>NUCLEOTIDE SEQUENCE [LARGE SCALE GENOMIC DNA]</scope>
</reference>
<dbReference type="AlphaFoldDB" id="A0A0P1BFL7"/>
<evidence type="ECO:0000313" key="1">
    <source>
        <dbReference type="EMBL" id="CEH14732.1"/>
    </source>
</evidence>
<dbReference type="EMBL" id="CCYA01000248">
    <property type="protein sequence ID" value="CEH14732.1"/>
    <property type="molecule type" value="Genomic_DNA"/>
</dbReference>
<keyword evidence="2" id="KW-1185">Reference proteome</keyword>
<proteinExistence type="predicted"/>
<dbReference type="Proteomes" id="UP000054845">
    <property type="component" value="Unassembled WGS sequence"/>
</dbReference>
<name>A0A0P1BFL7_9BASI</name>
<organism evidence="1 2">
    <name type="scientific">Ceraceosorus bombacis</name>
    <dbReference type="NCBI Taxonomy" id="401625"/>
    <lineage>
        <taxon>Eukaryota</taxon>
        <taxon>Fungi</taxon>
        <taxon>Dikarya</taxon>
        <taxon>Basidiomycota</taxon>
        <taxon>Ustilaginomycotina</taxon>
        <taxon>Exobasidiomycetes</taxon>
        <taxon>Ceraceosorales</taxon>
        <taxon>Ceraceosoraceae</taxon>
        <taxon>Ceraceosorus</taxon>
    </lineage>
</organism>